<dbReference type="HAMAP" id="MF_01659">
    <property type="entry name" value="MenD"/>
    <property type="match status" value="1"/>
</dbReference>
<evidence type="ECO:0000259" key="7">
    <source>
        <dbReference type="Pfam" id="PF02776"/>
    </source>
</evidence>
<dbReference type="PANTHER" id="PTHR42916:SF1">
    <property type="entry name" value="PROTEIN PHYLLO, CHLOROPLASTIC"/>
    <property type="match status" value="1"/>
</dbReference>
<comment type="cofactor">
    <cofactor evidence="6">
        <name>thiamine diphosphate</name>
        <dbReference type="ChEBI" id="CHEBI:58937"/>
    </cofactor>
    <text evidence="6">Binds 1 thiamine pyrophosphate per subunit.</text>
</comment>
<dbReference type="Gene3D" id="3.40.50.970">
    <property type="match status" value="2"/>
</dbReference>
<dbReference type="Gene3D" id="3.40.50.1220">
    <property type="entry name" value="TPP-binding domain"/>
    <property type="match status" value="1"/>
</dbReference>
<comment type="cofactor">
    <cofactor evidence="6">
        <name>Mg(2+)</name>
        <dbReference type="ChEBI" id="CHEBI:18420"/>
    </cofactor>
    <cofactor evidence="6">
        <name>Mn(2+)</name>
        <dbReference type="ChEBI" id="CHEBI:29035"/>
    </cofactor>
</comment>
<dbReference type="GO" id="GO:0000287">
    <property type="term" value="F:magnesium ion binding"/>
    <property type="evidence" value="ECO:0007669"/>
    <property type="project" value="UniProtKB-UniRule"/>
</dbReference>
<dbReference type="Proteomes" id="UP000318331">
    <property type="component" value="Unassembled WGS sequence"/>
</dbReference>
<comment type="similarity">
    <text evidence="6">Belongs to the TPP enzyme family. MenD subfamily.</text>
</comment>
<dbReference type="InterPro" id="IPR004433">
    <property type="entry name" value="MenaQ_synth_MenD"/>
</dbReference>
<comment type="pathway">
    <text evidence="6">Quinol/quinone metabolism; menaquinone biosynthesis.</text>
</comment>
<reference evidence="8 9" key="1">
    <citation type="submission" date="2019-06" db="EMBL/GenBank/DDBJ databases">
        <title>Sequencing the genomes of 1000 actinobacteria strains.</title>
        <authorList>
            <person name="Klenk H.-P."/>
        </authorList>
    </citation>
    <scope>NUCLEOTIDE SEQUENCE [LARGE SCALE GENOMIC DNA]</scope>
    <source>
        <strain evidence="8 9">DSM 18031</strain>
    </source>
</reference>
<dbReference type="CDD" id="cd02009">
    <property type="entry name" value="TPP_SHCHC_synthase"/>
    <property type="match status" value="1"/>
</dbReference>
<dbReference type="InterPro" id="IPR012001">
    <property type="entry name" value="Thiamin_PyroP_enz_TPP-bd_dom"/>
</dbReference>
<comment type="function">
    <text evidence="6">Catalyzes the thiamine diphosphate-dependent decarboxylation of 2-oxoglutarate and the subsequent addition of the resulting succinic semialdehyde-thiamine pyrophosphate anion to isochorismate to yield 2-succinyl-5-enolpyruvyl-6-hydroxy-3-cyclohexene-1-carboxylate (SEPHCHC).</text>
</comment>
<evidence type="ECO:0000256" key="3">
    <source>
        <dbReference type="ARBA" id="ARBA00022842"/>
    </source>
</evidence>
<comment type="catalytic activity">
    <reaction evidence="6">
        <text>isochorismate + 2-oxoglutarate + H(+) = 5-enolpyruvoyl-6-hydroxy-2-succinyl-cyclohex-3-ene-1-carboxylate + CO2</text>
        <dbReference type="Rhea" id="RHEA:25593"/>
        <dbReference type="ChEBI" id="CHEBI:15378"/>
        <dbReference type="ChEBI" id="CHEBI:16526"/>
        <dbReference type="ChEBI" id="CHEBI:16810"/>
        <dbReference type="ChEBI" id="CHEBI:29780"/>
        <dbReference type="ChEBI" id="CHEBI:58818"/>
        <dbReference type="EC" id="2.2.1.9"/>
    </reaction>
</comment>
<dbReference type="Pfam" id="PF02776">
    <property type="entry name" value="TPP_enzyme_N"/>
    <property type="match status" value="1"/>
</dbReference>
<accession>A0A543HZD5</accession>
<name>A0A543HZD5_9MICO</name>
<dbReference type="GO" id="GO:0070204">
    <property type="term" value="F:2-succinyl-5-enolpyruvyl-6-hydroxy-3-cyclohexene-1-carboxylic-acid synthase activity"/>
    <property type="evidence" value="ECO:0007669"/>
    <property type="project" value="UniProtKB-UniRule"/>
</dbReference>
<keyword evidence="6" id="KW-0474">Menaquinone biosynthesis</keyword>
<keyword evidence="9" id="KW-1185">Reference proteome</keyword>
<dbReference type="InterPro" id="IPR029061">
    <property type="entry name" value="THDP-binding"/>
</dbReference>
<dbReference type="UniPathway" id="UPA00079"/>
<sequence length="577" mass="60938">MTEAPSTAAAAALCVSLIVEGVQDVVLCPGSRSQALALVVAEMERRGLLRLHVRVDERSAGFCALGLARESDRPVVVITTSGTAVANLHPAVLEAHHSLVPLILLTADRPPELRGIRSNQTTEQAHLFGAATRLSVDVPAPTGLPGECLRAQELAARAVAVAAGTVTRNAGPVQLNLAFTEPLSGDLPDLDPLLASFREDRHHAATDPAPAGDPADPRTDSWTLDLREGAVVVAGTGAGPDAERFAHAAGLPLLAEVASGAHFGRELIVNYRELLTDPGCGGRVRRVIVFGHPTLSREIPALIVGADVETTVVAPVGAELYNPGHRVTRFTRAIRVDAPEPGGVLDRSWLGGWVVRDRELLAEHTTAHVSDLAAARETGYRERSDYAKAEVAALREPVTRGMVGESVWRATWPHDRLVLGASRLIRALDGLAPGRNIRVYANRGLAGIDGTLATAMGIAQASQADDQPGVTRVLLGDLAFLHDVGSLLLTPGETRPRIQIFVGNDGGGTIFDDLEVAGSAEARLFDRVMFTPHSAAIESLAAAYGWAYSRAATRGELDRLLTVPVTGPSIVEVPLAR</sequence>
<comment type="pathway">
    <text evidence="6">Quinol/quinone metabolism; 1,4-dihydroxy-2-naphthoate biosynthesis; 1,4-dihydroxy-2-naphthoate from chorismate: step 2/7.</text>
</comment>
<proteinExistence type="inferred from homology"/>
<comment type="caution">
    <text evidence="8">The sequence shown here is derived from an EMBL/GenBank/DDBJ whole genome shotgun (WGS) entry which is preliminary data.</text>
</comment>
<dbReference type="SUPFAM" id="SSF52518">
    <property type="entry name" value="Thiamin diphosphate-binding fold (THDP-binding)"/>
    <property type="match status" value="2"/>
</dbReference>
<evidence type="ECO:0000313" key="8">
    <source>
        <dbReference type="EMBL" id="TQM63630.1"/>
    </source>
</evidence>
<dbReference type="PIRSF" id="PIRSF004983">
    <property type="entry name" value="MenD"/>
    <property type="match status" value="1"/>
</dbReference>
<protein>
    <recommendedName>
        <fullName evidence="6">2-succinyl-5-enolpyruvyl-6-hydroxy-3-cyclohexene-1-carboxylate synthase</fullName>
        <shortName evidence="6">SEPHCHC synthase</shortName>
        <ecNumber evidence="6">2.2.1.9</ecNumber>
    </recommendedName>
    <alternativeName>
        <fullName evidence="6">Menaquinone biosynthesis protein MenD</fullName>
    </alternativeName>
</protein>
<keyword evidence="1 6" id="KW-0808">Transferase</keyword>
<dbReference type="UniPathway" id="UPA01057">
    <property type="reaction ID" value="UER00164"/>
</dbReference>
<evidence type="ECO:0000256" key="2">
    <source>
        <dbReference type="ARBA" id="ARBA00022723"/>
    </source>
</evidence>
<evidence type="ECO:0000313" key="9">
    <source>
        <dbReference type="Proteomes" id="UP000318331"/>
    </source>
</evidence>
<evidence type="ECO:0000256" key="1">
    <source>
        <dbReference type="ARBA" id="ARBA00022679"/>
    </source>
</evidence>
<dbReference type="CDD" id="cd07037">
    <property type="entry name" value="TPP_PYR_MenD"/>
    <property type="match status" value="1"/>
</dbReference>
<dbReference type="EMBL" id="VFPN01000002">
    <property type="protein sequence ID" value="TQM63630.1"/>
    <property type="molecule type" value="Genomic_DNA"/>
</dbReference>
<comment type="subunit">
    <text evidence="6">Homodimer.</text>
</comment>
<keyword evidence="3 6" id="KW-0460">Magnesium</keyword>
<dbReference type="PANTHER" id="PTHR42916">
    <property type="entry name" value="2-SUCCINYL-5-ENOLPYRUVYL-6-HYDROXY-3-CYCLOHEXENE-1-CARBOXYLATE SYNTHASE"/>
    <property type="match status" value="1"/>
</dbReference>
<dbReference type="GO" id="GO:0030976">
    <property type="term" value="F:thiamine pyrophosphate binding"/>
    <property type="evidence" value="ECO:0007669"/>
    <property type="project" value="UniProtKB-UniRule"/>
</dbReference>
<dbReference type="EC" id="2.2.1.9" evidence="6"/>
<dbReference type="GO" id="GO:0030145">
    <property type="term" value="F:manganese ion binding"/>
    <property type="evidence" value="ECO:0007669"/>
    <property type="project" value="UniProtKB-UniRule"/>
</dbReference>
<keyword evidence="2 6" id="KW-0479">Metal-binding</keyword>
<dbReference type="NCBIfam" id="TIGR00173">
    <property type="entry name" value="menD"/>
    <property type="match status" value="1"/>
</dbReference>
<keyword evidence="5 6" id="KW-0464">Manganese</keyword>
<dbReference type="RefSeq" id="WP_141917804.1">
    <property type="nucleotide sequence ID" value="NZ_BAAAYS010000028.1"/>
</dbReference>
<dbReference type="AlphaFoldDB" id="A0A543HZD5"/>
<gene>
    <name evidence="6" type="primary">menD</name>
    <name evidence="8" type="ORF">FB466_1900</name>
</gene>
<keyword evidence="4 6" id="KW-0786">Thiamine pyrophosphate</keyword>
<evidence type="ECO:0000256" key="6">
    <source>
        <dbReference type="HAMAP-Rule" id="MF_01659"/>
    </source>
</evidence>
<dbReference type="GO" id="GO:0009234">
    <property type="term" value="P:menaquinone biosynthetic process"/>
    <property type="evidence" value="ECO:0007669"/>
    <property type="project" value="UniProtKB-UniRule"/>
</dbReference>
<organism evidence="8 9">
    <name type="scientific">Klugiella xanthotipulae</name>
    <dbReference type="NCBI Taxonomy" id="244735"/>
    <lineage>
        <taxon>Bacteria</taxon>
        <taxon>Bacillati</taxon>
        <taxon>Actinomycetota</taxon>
        <taxon>Actinomycetes</taxon>
        <taxon>Micrococcales</taxon>
        <taxon>Microbacteriaceae</taxon>
        <taxon>Klugiella</taxon>
    </lineage>
</organism>
<evidence type="ECO:0000256" key="5">
    <source>
        <dbReference type="ARBA" id="ARBA00023211"/>
    </source>
</evidence>
<evidence type="ECO:0000256" key="4">
    <source>
        <dbReference type="ARBA" id="ARBA00023052"/>
    </source>
</evidence>
<feature type="domain" description="Thiamine pyrophosphate enzyme N-terminal TPP-binding" evidence="7">
    <location>
        <begin position="12"/>
        <end position="120"/>
    </location>
</feature>
<dbReference type="OrthoDB" id="9791859at2"/>